<dbReference type="PANTHER" id="PTHR43591">
    <property type="entry name" value="METHYLTRANSFERASE"/>
    <property type="match status" value="1"/>
</dbReference>
<dbReference type="PANTHER" id="PTHR43591:SF10">
    <property type="entry name" value="ABC TRANSMEMBRANE TYPE-1 DOMAIN-CONTAINING PROTEIN-RELATED"/>
    <property type="match status" value="1"/>
</dbReference>
<sequence length="378" mass="42198">MAEESETGQVAAPAPAPAPAAAAAPPAPRPEPAEAVEIADEAYATDDTSSMDERISSYTASLTSSVVDYPIEYGRRYHAYRPGSYKFPNDEFEMDRLDLAHAMMVKAMGSVLFRAPLKKEKVHRILDIGTGTGIWAVEMGDIFENAEVIHTRSSPTDENTRLKKWQVLGIDLSAITPEWHPPNVKFEIDDIEESWVGHKKYDFIFCRYMGASIKDWPNLMKNIYDNLAPGGWAEFQDVNTTFYSQDDTYSSETATAKWMNGFMEACSATGRDPSVGPKLEGWVRDAQFANVVADRIRAPLGPWPKDKWYSELGMMNLILTLNGLEALSVKLFSEMLGKTQTEIAVQLALVRKELKSNSFHAMFDIHVVYGQKPAQPLQ</sequence>
<dbReference type="Pfam" id="PF13489">
    <property type="entry name" value="Methyltransf_23"/>
    <property type="match status" value="1"/>
</dbReference>
<keyword evidence="4" id="KW-1185">Reference proteome</keyword>
<gene>
    <name evidence="3" type="ORF">GCG54_00000683</name>
</gene>
<evidence type="ECO:0008006" key="5">
    <source>
        <dbReference type="Google" id="ProtNLM"/>
    </source>
</evidence>
<evidence type="ECO:0000256" key="1">
    <source>
        <dbReference type="ARBA" id="ARBA00038158"/>
    </source>
</evidence>
<feature type="region of interest" description="Disordered" evidence="2">
    <location>
        <begin position="1"/>
        <end position="33"/>
    </location>
</feature>
<dbReference type="SUPFAM" id="SSF53335">
    <property type="entry name" value="S-adenosyl-L-methionine-dependent methyltransferases"/>
    <property type="match status" value="1"/>
</dbReference>
<evidence type="ECO:0000256" key="2">
    <source>
        <dbReference type="SAM" id="MobiDB-lite"/>
    </source>
</evidence>
<evidence type="ECO:0000313" key="4">
    <source>
        <dbReference type="Proteomes" id="UP000613401"/>
    </source>
</evidence>
<organism evidence="3 4">
    <name type="scientific">Colletotrichum gloeosporioides</name>
    <name type="common">Anthracnose fungus</name>
    <name type="synonym">Glomerella cingulata</name>
    <dbReference type="NCBI Taxonomy" id="474922"/>
    <lineage>
        <taxon>Eukaryota</taxon>
        <taxon>Fungi</taxon>
        <taxon>Dikarya</taxon>
        <taxon>Ascomycota</taxon>
        <taxon>Pezizomycotina</taxon>
        <taxon>Sordariomycetes</taxon>
        <taxon>Hypocreomycetidae</taxon>
        <taxon>Glomerellales</taxon>
        <taxon>Glomerellaceae</taxon>
        <taxon>Colletotrichum</taxon>
        <taxon>Colletotrichum gloeosporioides species complex</taxon>
    </lineage>
</organism>
<dbReference type="GO" id="GO:0008168">
    <property type="term" value="F:methyltransferase activity"/>
    <property type="evidence" value="ECO:0007669"/>
    <property type="project" value="TreeGrafter"/>
</dbReference>
<dbReference type="CDD" id="cd02440">
    <property type="entry name" value="AdoMet_MTases"/>
    <property type="match status" value="1"/>
</dbReference>
<dbReference type="RefSeq" id="XP_045263490.1">
    <property type="nucleotide sequence ID" value="XM_045400817.1"/>
</dbReference>
<protein>
    <recommendedName>
        <fullName evidence="5">Methyltransferase domain-containing protein</fullName>
    </recommendedName>
</protein>
<dbReference type="InterPro" id="IPR029063">
    <property type="entry name" value="SAM-dependent_MTases_sf"/>
</dbReference>
<accession>A0A8H4CIC3</accession>
<comment type="caution">
    <text evidence="3">The sequence shown here is derived from an EMBL/GenBank/DDBJ whole genome shotgun (WGS) entry which is preliminary data.</text>
</comment>
<dbReference type="Gene3D" id="3.40.50.150">
    <property type="entry name" value="Vaccinia Virus protein VP39"/>
    <property type="match status" value="1"/>
</dbReference>
<dbReference type="AlphaFoldDB" id="A0A8H4CIC3"/>
<dbReference type="GeneID" id="69007855"/>
<dbReference type="EMBL" id="WVTB01000050">
    <property type="protein sequence ID" value="KAF3804331.1"/>
    <property type="molecule type" value="Genomic_DNA"/>
</dbReference>
<reference evidence="3" key="1">
    <citation type="journal article" date="2020" name="Phytopathology">
        <title>Genome sequence and comparative analysis of Colletotrichum gloeosporioides isolated from Liriodendron leaves.</title>
        <authorList>
            <person name="Fu F.F."/>
            <person name="Hao Z."/>
            <person name="Wang P."/>
            <person name="Lu Y."/>
            <person name="Xue L.J."/>
            <person name="Wei G."/>
            <person name="Tian Y."/>
            <person name="Baishi H."/>
            <person name="Xu H."/>
            <person name="Shi J."/>
            <person name="Cheng T."/>
            <person name="Wang G."/>
            <person name="Yi Y."/>
            <person name="Chen J."/>
        </authorList>
    </citation>
    <scope>NUCLEOTIDE SEQUENCE</scope>
    <source>
        <strain evidence="3">Lc1</strain>
    </source>
</reference>
<proteinExistence type="inferred from homology"/>
<reference evidence="3" key="2">
    <citation type="submission" date="2020-03" db="EMBL/GenBank/DDBJ databases">
        <authorList>
            <person name="Fu F.-F."/>
            <person name="Chen J."/>
        </authorList>
    </citation>
    <scope>NUCLEOTIDE SEQUENCE</scope>
    <source>
        <strain evidence="3">Lc1</strain>
    </source>
</reference>
<name>A0A8H4CIC3_COLGL</name>
<comment type="similarity">
    <text evidence="1">Belongs to the methyltransferase superfamily. LaeA methyltransferase family.</text>
</comment>
<evidence type="ECO:0000313" key="3">
    <source>
        <dbReference type="EMBL" id="KAF3804331.1"/>
    </source>
</evidence>
<dbReference type="Proteomes" id="UP000613401">
    <property type="component" value="Unassembled WGS sequence"/>
</dbReference>